<name>A0A0L0FTU8_9EUKA</name>
<sequence length="112" mass="12539">MSVLNIEGKYPQKDSAIDWDPIVPLYRRVRSGQLDGRAYSQVPVLEKRTHAITLNILESYFSQLCQRAGSDFLEAYAFKFQAVLPPATAGAKIKATKSANCAEEFKPMNSNR</sequence>
<reference evidence="1 2" key="1">
    <citation type="submission" date="2011-02" db="EMBL/GenBank/DDBJ databases">
        <title>The Genome Sequence of Sphaeroforma arctica JP610.</title>
        <authorList>
            <consortium name="The Broad Institute Genome Sequencing Platform"/>
            <person name="Russ C."/>
            <person name="Cuomo C."/>
            <person name="Young S.K."/>
            <person name="Zeng Q."/>
            <person name="Gargeya S."/>
            <person name="Alvarado L."/>
            <person name="Berlin A."/>
            <person name="Chapman S.B."/>
            <person name="Chen Z."/>
            <person name="Freedman E."/>
            <person name="Gellesch M."/>
            <person name="Goldberg J."/>
            <person name="Griggs A."/>
            <person name="Gujja S."/>
            <person name="Heilman E."/>
            <person name="Heiman D."/>
            <person name="Howarth C."/>
            <person name="Mehta T."/>
            <person name="Neiman D."/>
            <person name="Pearson M."/>
            <person name="Roberts A."/>
            <person name="Saif S."/>
            <person name="Shea T."/>
            <person name="Shenoy N."/>
            <person name="Sisk P."/>
            <person name="Stolte C."/>
            <person name="Sykes S."/>
            <person name="White J."/>
            <person name="Yandava C."/>
            <person name="Burger G."/>
            <person name="Gray M.W."/>
            <person name="Holland P.W.H."/>
            <person name="King N."/>
            <person name="Lang F.B.F."/>
            <person name="Roger A.J."/>
            <person name="Ruiz-Trillo I."/>
            <person name="Haas B."/>
            <person name="Nusbaum C."/>
            <person name="Birren B."/>
        </authorList>
    </citation>
    <scope>NUCLEOTIDE SEQUENCE [LARGE SCALE GENOMIC DNA]</scope>
    <source>
        <strain evidence="1 2">JP610</strain>
    </source>
</reference>
<keyword evidence="2" id="KW-1185">Reference proteome</keyword>
<proteinExistence type="predicted"/>
<dbReference type="AlphaFoldDB" id="A0A0L0FTU8"/>
<dbReference type="GeneID" id="25907889"/>
<accession>A0A0L0FTU8</accession>
<gene>
    <name evidence="1" type="ORF">SARC_07385</name>
</gene>
<dbReference type="Proteomes" id="UP000054560">
    <property type="component" value="Unassembled WGS sequence"/>
</dbReference>
<protein>
    <submittedName>
        <fullName evidence="1">Uncharacterized protein</fullName>
    </submittedName>
</protein>
<evidence type="ECO:0000313" key="2">
    <source>
        <dbReference type="Proteomes" id="UP000054560"/>
    </source>
</evidence>
<dbReference type="RefSeq" id="XP_014154149.1">
    <property type="nucleotide sequence ID" value="XM_014298674.1"/>
</dbReference>
<dbReference type="EMBL" id="KQ242177">
    <property type="protein sequence ID" value="KNC80247.1"/>
    <property type="molecule type" value="Genomic_DNA"/>
</dbReference>
<evidence type="ECO:0000313" key="1">
    <source>
        <dbReference type="EMBL" id="KNC80247.1"/>
    </source>
</evidence>
<organism evidence="1 2">
    <name type="scientific">Sphaeroforma arctica JP610</name>
    <dbReference type="NCBI Taxonomy" id="667725"/>
    <lineage>
        <taxon>Eukaryota</taxon>
        <taxon>Ichthyosporea</taxon>
        <taxon>Ichthyophonida</taxon>
        <taxon>Sphaeroforma</taxon>
    </lineage>
</organism>